<accession>A0A1H7B0D3</accession>
<dbReference type="GO" id="GO:0004527">
    <property type="term" value="F:exonuclease activity"/>
    <property type="evidence" value="ECO:0007669"/>
    <property type="project" value="UniProtKB-KW"/>
</dbReference>
<keyword evidence="3" id="KW-0269">Exonuclease</keyword>
<keyword evidence="1" id="KW-0812">Transmembrane</keyword>
<organism evidence="3 4">
    <name type="scientific">Deinococcus reticulitermitis</name>
    <dbReference type="NCBI Taxonomy" id="856736"/>
    <lineage>
        <taxon>Bacteria</taxon>
        <taxon>Thermotogati</taxon>
        <taxon>Deinococcota</taxon>
        <taxon>Deinococci</taxon>
        <taxon>Deinococcales</taxon>
        <taxon>Deinococcaceae</taxon>
        <taxon>Deinococcus</taxon>
    </lineage>
</organism>
<evidence type="ECO:0000313" key="3">
    <source>
        <dbReference type="EMBL" id="SEJ71269.1"/>
    </source>
</evidence>
<keyword evidence="4" id="KW-1185">Reference proteome</keyword>
<sequence>MVKPEREECRRFGRWSLAPAITLLGWGLLARAHSERLWPVAVLELLPPQVLLPLPLLGLWRSRRRPGWTALHAAVLGGLLCWPVGWVFGGPVPAVAGPRLRVLTLNTEFASASPGQVAALARREEADAVFLQEALSRDRQFVPYAAALRRAFPGWTLTRHDELVTLTRLPVLETRAVAFPGSPHALLLTRVDAWGQAVTLLNVHLPTTGVLPSASDRARRRTLPERVERRLAARRAFLERLGTLLEEAPGPVLLAGDLNASPRGELAARLRALGLSDAFARAGSGFGFTHAARFGHARIDYVWSRGASTVSARVLPERLSDHRALTAQLSLTK</sequence>
<keyword evidence="3" id="KW-0378">Hydrolase</keyword>
<dbReference type="Pfam" id="PF03372">
    <property type="entry name" value="Exo_endo_phos"/>
    <property type="match status" value="1"/>
</dbReference>
<evidence type="ECO:0000259" key="2">
    <source>
        <dbReference type="Pfam" id="PF03372"/>
    </source>
</evidence>
<feature type="domain" description="Endonuclease/exonuclease/phosphatase" evidence="2">
    <location>
        <begin position="103"/>
        <end position="322"/>
    </location>
</feature>
<dbReference type="Proteomes" id="UP000199223">
    <property type="component" value="Unassembled WGS sequence"/>
</dbReference>
<evidence type="ECO:0000256" key="1">
    <source>
        <dbReference type="SAM" id="Phobius"/>
    </source>
</evidence>
<dbReference type="InterPro" id="IPR005135">
    <property type="entry name" value="Endo/exonuclease/phosphatase"/>
</dbReference>
<dbReference type="GO" id="GO:0004519">
    <property type="term" value="F:endonuclease activity"/>
    <property type="evidence" value="ECO:0007669"/>
    <property type="project" value="UniProtKB-KW"/>
</dbReference>
<dbReference type="InterPro" id="IPR036691">
    <property type="entry name" value="Endo/exonu/phosph_ase_sf"/>
</dbReference>
<dbReference type="RefSeq" id="WP_092265202.1">
    <property type="nucleotide sequence ID" value="NZ_FNZA01000015.1"/>
</dbReference>
<feature type="transmembrane region" description="Helical" evidence="1">
    <location>
        <begin position="69"/>
        <end position="89"/>
    </location>
</feature>
<dbReference type="STRING" id="856736.SAMN04488058_11549"/>
<name>A0A1H7B0D3_9DEIO</name>
<gene>
    <name evidence="3" type="ORF">SAMN04488058_11549</name>
</gene>
<dbReference type="Gene3D" id="3.60.10.10">
    <property type="entry name" value="Endonuclease/exonuclease/phosphatase"/>
    <property type="match status" value="1"/>
</dbReference>
<keyword evidence="1" id="KW-0472">Membrane</keyword>
<reference evidence="4" key="1">
    <citation type="submission" date="2016-10" db="EMBL/GenBank/DDBJ databases">
        <authorList>
            <person name="Varghese N."/>
            <person name="Submissions S."/>
        </authorList>
    </citation>
    <scope>NUCLEOTIDE SEQUENCE [LARGE SCALE GENOMIC DNA]</scope>
    <source>
        <strain evidence="4">CGMCC 1.10218</strain>
    </source>
</reference>
<dbReference type="OrthoDB" id="9812537at2"/>
<proteinExistence type="predicted"/>
<keyword evidence="1" id="KW-1133">Transmembrane helix</keyword>
<protein>
    <submittedName>
        <fullName evidence="3">Uncharacterized conserved protein YafD, endonuclease/exonuclease/phosphatase (EEP) superfamily</fullName>
    </submittedName>
</protein>
<feature type="transmembrane region" description="Helical" evidence="1">
    <location>
        <begin position="37"/>
        <end position="57"/>
    </location>
</feature>
<evidence type="ECO:0000313" key="4">
    <source>
        <dbReference type="Proteomes" id="UP000199223"/>
    </source>
</evidence>
<dbReference type="AlphaFoldDB" id="A0A1H7B0D3"/>
<feature type="transmembrane region" description="Helical" evidence="1">
    <location>
        <begin position="12"/>
        <end position="31"/>
    </location>
</feature>
<keyword evidence="3" id="KW-0255">Endonuclease</keyword>
<dbReference type="EMBL" id="FNZA01000015">
    <property type="protein sequence ID" value="SEJ71269.1"/>
    <property type="molecule type" value="Genomic_DNA"/>
</dbReference>
<dbReference type="SUPFAM" id="SSF56219">
    <property type="entry name" value="DNase I-like"/>
    <property type="match status" value="1"/>
</dbReference>
<keyword evidence="3" id="KW-0540">Nuclease</keyword>